<gene>
    <name evidence="2" type="ORF">DFP72DRAFT_832031</name>
</gene>
<proteinExistence type="predicted"/>
<comment type="caution">
    <text evidence="2">The sequence shown here is derived from an EMBL/GenBank/DDBJ whole genome shotgun (WGS) entry which is preliminary data.</text>
</comment>
<dbReference type="Proteomes" id="UP000521943">
    <property type="component" value="Unassembled WGS sequence"/>
</dbReference>
<feature type="region of interest" description="Disordered" evidence="1">
    <location>
        <begin position="401"/>
        <end position="421"/>
    </location>
</feature>
<evidence type="ECO:0000313" key="2">
    <source>
        <dbReference type="EMBL" id="KAF6741876.1"/>
    </source>
</evidence>
<dbReference type="AlphaFoldDB" id="A0A8H6LUR7"/>
<evidence type="ECO:0000256" key="1">
    <source>
        <dbReference type="SAM" id="MobiDB-lite"/>
    </source>
</evidence>
<accession>A0A8H6LUR7</accession>
<evidence type="ECO:0000313" key="3">
    <source>
        <dbReference type="Proteomes" id="UP000521943"/>
    </source>
</evidence>
<organism evidence="2 3">
    <name type="scientific">Ephemerocybe angulata</name>
    <dbReference type="NCBI Taxonomy" id="980116"/>
    <lineage>
        <taxon>Eukaryota</taxon>
        <taxon>Fungi</taxon>
        <taxon>Dikarya</taxon>
        <taxon>Basidiomycota</taxon>
        <taxon>Agaricomycotina</taxon>
        <taxon>Agaricomycetes</taxon>
        <taxon>Agaricomycetidae</taxon>
        <taxon>Agaricales</taxon>
        <taxon>Agaricineae</taxon>
        <taxon>Psathyrellaceae</taxon>
        <taxon>Ephemerocybe</taxon>
    </lineage>
</organism>
<sequence>MPLDDVQNWSNPVYSFAYSQGKPDSRFSKTDFKKISLLKKFGGGEMVDCQVSHTTCQGIKELRERLKADRALRIGTPAIRADSTWDLDAALLRRTLSYYEAVRIQGCLAPKYEETRRTNEEQREYESLQEANAKARRGHDPKETCDGRVIFEEWPRVGAVIRCEHYSTKGNRDHFKNTSLSNGQYDVRYLKALVTGDKDTVESIEEDLAIFHGSGPSTSCSFTASSSSVRVYCPYPHRDSAGNPIRAELKRVECKTTFRFFQPIEQHRRECPWTLVTSSGAHTHPIPVLSKTPPAIVRQFLQLLHSLKDELPDMTARRLIHHSNTRAFVRAAVNDSTIEDPQLSDLHPSLANLDHVQTYLDRVKQDRFPLGMGINGLRRLKEEQDSDPSAVPYIRYISQDSSCADGDEEDSADEAEDHARSGDQDPLFICICMTPMSSRRLLEARDAQSDISFKRVSGFYEFVLGGLLDNGSNIAYVYARVYVTRQTAAAHRLIFTKIGEIVKADTGQDLKWRHLHAEGIDSFTGLCFFNADQHRGQAKGLGLYLKDVAAKLPPKPDLHEPQRKIQDLDEYEHLRRILHLCTNHLLRNIESTAVSDEVKGLMRSLLSLEHPRWESTIAEIRRKGGKAGNNWLDDKISSKFAFAAMCNQHSFIPRPIWQLYDRTTNLIESLHADANREGRRCSLLSGFFKGKRFDLRKEKSAQSFERYGILPYHSVNTDIEKITRGLKRGANSAHSILAHQDGRIMTANKRMKLAHEARGAGTQRAEERYNSAIAHSLSHRGTGSGKVGLLLPRPE</sequence>
<dbReference type="OrthoDB" id="3268409at2759"/>
<name>A0A8H6LUR7_9AGAR</name>
<dbReference type="EMBL" id="JACGCI010000213">
    <property type="protein sequence ID" value="KAF6741876.1"/>
    <property type="molecule type" value="Genomic_DNA"/>
</dbReference>
<protein>
    <submittedName>
        <fullName evidence="2">Uncharacterized protein</fullName>
    </submittedName>
</protein>
<keyword evidence="3" id="KW-1185">Reference proteome</keyword>
<reference evidence="2 3" key="1">
    <citation type="submission" date="2020-07" db="EMBL/GenBank/DDBJ databases">
        <title>Comparative genomics of pyrophilous fungi reveals a link between fire events and developmental genes.</title>
        <authorList>
            <consortium name="DOE Joint Genome Institute"/>
            <person name="Steindorff A.S."/>
            <person name="Carver A."/>
            <person name="Calhoun S."/>
            <person name="Stillman K."/>
            <person name="Liu H."/>
            <person name="Lipzen A."/>
            <person name="Pangilinan J."/>
            <person name="Labutti K."/>
            <person name="Bruns T.D."/>
            <person name="Grigoriev I.V."/>
        </authorList>
    </citation>
    <scope>NUCLEOTIDE SEQUENCE [LARGE SCALE GENOMIC DNA]</scope>
    <source>
        <strain evidence="2 3">CBS 144469</strain>
    </source>
</reference>
<feature type="compositionally biased region" description="Acidic residues" evidence="1">
    <location>
        <begin position="405"/>
        <end position="416"/>
    </location>
</feature>